<keyword evidence="2" id="KW-1185">Reference proteome</keyword>
<dbReference type="InterPro" id="IPR006553">
    <property type="entry name" value="Leu-rich_rpt_Cys-con_subtyp"/>
</dbReference>
<protein>
    <submittedName>
        <fullName evidence="1">Uncharacterized protein</fullName>
    </submittedName>
</protein>
<dbReference type="FunFam" id="3.80.10.10:FF:000678">
    <property type="entry name" value="Predicted protein"/>
    <property type="match status" value="1"/>
</dbReference>
<dbReference type="PANTHER" id="PTHR46388">
    <property type="entry name" value="NHL REPEAT-CONTAINING PROTEIN 2"/>
    <property type="match status" value="1"/>
</dbReference>
<sequence length="1509" mass="167650">MGGACSRKRGHLVEDGGSRRVASGRLSKAGSSKWLLFSLPRCGSTVLQKGQAKCPTLMELCVAKIREDIAKYSSFSMLPRDISQQIFNELVESFCLTDVSLEAFRDCAIQDMLLGEYPGVKDSWMHVIASQGKSLLSLDVSCSDVTDSGLLHLKDCSNVQSLSFNYCDQISDRGLEYLSGLSNLTSLSFKKSNAITAEGMKAFRYLVNLVNLDLERCLKIHGGLIHIEGLKKLETLNIRCCNCIRDADILSLSGLINLRELQMSSCKVSDAGISHLKGLKKLVHLNLEGCPVTGASLEFISGLASLLYLNLSRCCLSDDGCGKFSGRGTYGGAEGEEGKEEWQKETLGSIQQSYLVKLKVLNLAFNNITDACLVHIKDLINLESLNLDSCKIGDEGLLNLKGLLQLKSLELSDTEVGSIGLRHLSGLCNLESINLSFTMVTDGGLRKLSGLTSIKSLNLDSRQITDVGLSALTNLTGLTHLDLFGARITDAGTNCLRHFKNLRSLELCGGSITDAGVKNIKALISLTLLNLSQNCNLTDRSLEHISGLTALVSLNVSNSHVTNAGLQYLKPLKNLRSLSLESCRVTATELKKLQLSALPNLPTKQPLDLSFEYYGFLRDKSKKLHAQKINLHPIDERCCFFLSELIHKHGLVNNSKSNFYSHGKLQSYIIYQFFPSIMPLVVVELLFEKAPINPKKLVYFKSIIDFSPIFKNPIYPKKIFKKLLFKHLFLSLNIFIPYLYLYNCWGMLQHICCASALVIARKAPSCYMPPYGRTVPPSFNKLFGRFSTALPFQWNKSRGELLAMMNRVRSCFSGSHLSKLQNNFVPGEELFNIIKSACYEIEGLNHRWLNIVCDDKKFLNKGGIILMLVNAYINDNSLVDHHDRILMIEGIKLLQKRYPKLNIIGVQCVSSANSVEIHSGVLKTIMEEYISFPVLLLDRNLIKVIDSAVYLLFEGATIQTFSIKTEAQLGSIMKGTIDELSLLLKENMSEKLNGDRNQDAAIEEPYAASSLRNLLLYNAGCLSVDEDGGRIFLSDSNHHRIIITDRDGRILDSIGSSPGFLDADFESAKLWRPAASFYNVSNGCLYFVDSENNAIRRADMERRLVETMYPIPKSSGVWDQISGFWSWILNYSGFAKVSSKTEEPGFDSISSPWHMLNVEDDEFIIISHSFAVAWTMSMTTGKLKKVIRGFQNIFESYGNLIEEKLSCLRDANVVFLQKFSISVFSEKLPYAGLMSSVGNFHDDIITYDAVGQSLLKYNRESMGISHIHISNAGILGVPYWLSCPIERVYNSSNCIRQSIGHVHKFSVLPGRCNVRVNVDIPKGSVLAAPLDENCIWRQARGSAAEVSVLEEGESLEQKVGVAQQWFDELDNLAFTNAGLESLESSGEVDNKSIDKSFQDTGKVHFNCAVNVSPGTSELIVSAALYLKPNPALSSKESASLLNPQNHEDGMLERESFYLFLQKCEKISDIIFTKPLHLRIKLDCGDHPTAPTSKETILTDTRLEVNVILE</sequence>
<dbReference type="FunFam" id="3.80.10.10:FF:000277">
    <property type="entry name" value="Leucine-rich repeat family protein"/>
    <property type="match status" value="1"/>
</dbReference>
<dbReference type="PANTHER" id="PTHR46388:SF3">
    <property type="entry name" value="DUF1618 DOMAIN-CONTAINING PROTEIN"/>
    <property type="match status" value="1"/>
</dbReference>
<dbReference type="InterPro" id="IPR001611">
    <property type="entry name" value="Leu-rich_rpt"/>
</dbReference>
<dbReference type="Gene3D" id="2.120.10.30">
    <property type="entry name" value="TolB, C-terminal domain"/>
    <property type="match status" value="1"/>
</dbReference>
<gene>
    <name evidence="1" type="ORF">M5K25_014085</name>
</gene>
<proteinExistence type="predicted"/>
<dbReference type="Gene3D" id="3.80.10.10">
    <property type="entry name" value="Ribonuclease Inhibitor"/>
    <property type="match status" value="4"/>
</dbReference>
<organism evidence="1 2">
    <name type="scientific">Dendrobium thyrsiflorum</name>
    <name type="common">Pinecone-like raceme dendrobium</name>
    <name type="synonym">Orchid</name>
    <dbReference type="NCBI Taxonomy" id="117978"/>
    <lineage>
        <taxon>Eukaryota</taxon>
        <taxon>Viridiplantae</taxon>
        <taxon>Streptophyta</taxon>
        <taxon>Embryophyta</taxon>
        <taxon>Tracheophyta</taxon>
        <taxon>Spermatophyta</taxon>
        <taxon>Magnoliopsida</taxon>
        <taxon>Liliopsida</taxon>
        <taxon>Asparagales</taxon>
        <taxon>Orchidaceae</taxon>
        <taxon>Epidendroideae</taxon>
        <taxon>Malaxideae</taxon>
        <taxon>Dendrobiinae</taxon>
        <taxon>Dendrobium</taxon>
    </lineage>
</organism>
<dbReference type="InterPro" id="IPR011042">
    <property type="entry name" value="6-blade_b-propeller_TolB-like"/>
</dbReference>
<dbReference type="Pfam" id="PF13516">
    <property type="entry name" value="LRR_6"/>
    <property type="match status" value="6"/>
</dbReference>
<dbReference type="InterPro" id="IPR032675">
    <property type="entry name" value="LRR_dom_sf"/>
</dbReference>
<dbReference type="Proteomes" id="UP001552299">
    <property type="component" value="Unassembled WGS sequence"/>
</dbReference>
<comment type="caution">
    <text evidence="1">The sequence shown here is derived from an EMBL/GenBank/DDBJ whole genome shotgun (WGS) entry which is preliminary data.</text>
</comment>
<dbReference type="SUPFAM" id="SSF52047">
    <property type="entry name" value="RNI-like"/>
    <property type="match status" value="2"/>
</dbReference>
<dbReference type="EMBL" id="JANQDX010000011">
    <property type="protein sequence ID" value="KAL0916563.1"/>
    <property type="molecule type" value="Genomic_DNA"/>
</dbReference>
<dbReference type="SUPFAM" id="SSF63825">
    <property type="entry name" value="YWTD domain"/>
    <property type="match status" value="1"/>
</dbReference>
<evidence type="ECO:0000313" key="2">
    <source>
        <dbReference type="Proteomes" id="UP001552299"/>
    </source>
</evidence>
<name>A0ABD0UUQ6_DENTH</name>
<accession>A0ABD0UUQ6</accession>
<dbReference type="SMART" id="SM00367">
    <property type="entry name" value="LRR_CC"/>
    <property type="match status" value="9"/>
</dbReference>
<dbReference type="Pfam" id="PF13855">
    <property type="entry name" value="LRR_8"/>
    <property type="match status" value="1"/>
</dbReference>
<reference evidence="1 2" key="1">
    <citation type="journal article" date="2024" name="Plant Biotechnol. J.">
        <title>Dendrobium thyrsiflorum genome and its molecular insights into genes involved in important horticultural traits.</title>
        <authorList>
            <person name="Chen B."/>
            <person name="Wang J.Y."/>
            <person name="Zheng P.J."/>
            <person name="Li K.L."/>
            <person name="Liang Y.M."/>
            <person name="Chen X.F."/>
            <person name="Zhang C."/>
            <person name="Zhao X."/>
            <person name="He X."/>
            <person name="Zhang G.Q."/>
            <person name="Liu Z.J."/>
            <person name="Xu Q."/>
        </authorList>
    </citation>
    <scope>NUCLEOTIDE SEQUENCE [LARGE SCALE GENOMIC DNA]</scope>
    <source>
        <strain evidence="1">GZMU011</strain>
    </source>
</reference>
<evidence type="ECO:0000313" key="1">
    <source>
        <dbReference type="EMBL" id="KAL0916563.1"/>
    </source>
</evidence>